<keyword evidence="6" id="KW-1185">Reference proteome</keyword>
<name>A0A2N8KPX9_9BURK</name>
<evidence type="ECO:0000256" key="1">
    <source>
        <dbReference type="ARBA" id="ARBA00001964"/>
    </source>
</evidence>
<dbReference type="Gene3D" id="3.40.50.970">
    <property type="match status" value="1"/>
</dbReference>
<gene>
    <name evidence="5" type="ORF">C1I89_03810</name>
</gene>
<feature type="domain" description="Transketolase N-terminal" evidence="4">
    <location>
        <begin position="34"/>
        <end position="272"/>
    </location>
</feature>
<dbReference type="Proteomes" id="UP000235994">
    <property type="component" value="Unassembled WGS sequence"/>
</dbReference>
<dbReference type="InterPro" id="IPR029061">
    <property type="entry name" value="THDP-binding"/>
</dbReference>
<dbReference type="CDD" id="cd02012">
    <property type="entry name" value="TPP_TK"/>
    <property type="match status" value="1"/>
</dbReference>
<organism evidence="5 6">
    <name type="scientific">Achromobacter pulmonis</name>
    <dbReference type="NCBI Taxonomy" id="1389932"/>
    <lineage>
        <taxon>Bacteria</taxon>
        <taxon>Pseudomonadati</taxon>
        <taxon>Pseudomonadota</taxon>
        <taxon>Betaproteobacteria</taxon>
        <taxon>Burkholderiales</taxon>
        <taxon>Alcaligenaceae</taxon>
        <taxon>Achromobacter</taxon>
    </lineage>
</organism>
<evidence type="ECO:0000259" key="4">
    <source>
        <dbReference type="Pfam" id="PF00456"/>
    </source>
</evidence>
<comment type="cofactor">
    <cofactor evidence="1">
        <name>thiamine diphosphate</name>
        <dbReference type="ChEBI" id="CHEBI:58937"/>
    </cofactor>
</comment>
<reference evidence="5 6" key="1">
    <citation type="submission" date="2018-01" db="EMBL/GenBank/DDBJ databases">
        <title>The draft genome of an aniline degradation strain ANB-1.</title>
        <authorList>
            <person name="Zhang L."/>
            <person name="Jiang J."/>
        </authorList>
    </citation>
    <scope>NUCLEOTIDE SEQUENCE [LARGE SCALE GENOMIC DNA]</scope>
    <source>
        <strain evidence="5 6">ANB-1</strain>
    </source>
</reference>
<protein>
    <submittedName>
        <fullName evidence="5">Transketolase</fullName>
    </submittedName>
</protein>
<evidence type="ECO:0000256" key="3">
    <source>
        <dbReference type="ARBA" id="ARBA00023052"/>
    </source>
</evidence>
<comment type="caution">
    <text evidence="5">The sequence shown here is derived from an EMBL/GenBank/DDBJ whole genome shotgun (WGS) entry which is preliminary data.</text>
</comment>
<dbReference type="InterPro" id="IPR005474">
    <property type="entry name" value="Transketolase_N"/>
</dbReference>
<dbReference type="PANTHER" id="PTHR47514:SF1">
    <property type="entry name" value="TRANSKETOLASE N-TERMINAL SECTION-RELATED"/>
    <property type="match status" value="1"/>
</dbReference>
<proteinExistence type="inferred from homology"/>
<keyword evidence="3" id="KW-0786">Thiamine pyrophosphate</keyword>
<sequence length="299" mass="32233">MWPPTEGKTMAAQTALTPLPVFAPTREASELARIALALRKQVVHMVARTGQGYVQQGLGAADLFATLYFSELNLKPEDPAWPQRDRFILSTAHNTAIFYATLAARGILDARRLDTYCDDGSELEINASERLGPMIEATCGSLGQGLSVGVGMAAALKRSGSNSRVYVVLGDGELQEGQVWEAALVAGNWGLDNLCLIIDANAMQVEGHINQVQPDEPLADKWRAFRWHTHDIDGNSIPALLKTLQLARTVPGQPHCIIARTLVGKGAPSLEGILGHNLKLPPQAAALALQELDHLEIQA</sequence>
<dbReference type="SUPFAM" id="SSF52518">
    <property type="entry name" value="Thiamin diphosphate-binding fold (THDP-binding)"/>
    <property type="match status" value="1"/>
</dbReference>
<dbReference type="EMBL" id="POQS01000001">
    <property type="protein sequence ID" value="PND35501.1"/>
    <property type="molecule type" value="Genomic_DNA"/>
</dbReference>
<dbReference type="AlphaFoldDB" id="A0A2N8KPX9"/>
<dbReference type="PANTHER" id="PTHR47514">
    <property type="entry name" value="TRANSKETOLASE N-TERMINAL SECTION-RELATED"/>
    <property type="match status" value="1"/>
</dbReference>
<dbReference type="Pfam" id="PF00456">
    <property type="entry name" value="Transketolase_N"/>
    <property type="match status" value="1"/>
</dbReference>
<evidence type="ECO:0000313" key="5">
    <source>
        <dbReference type="EMBL" id="PND35501.1"/>
    </source>
</evidence>
<evidence type="ECO:0000256" key="2">
    <source>
        <dbReference type="ARBA" id="ARBA00007131"/>
    </source>
</evidence>
<evidence type="ECO:0000313" key="6">
    <source>
        <dbReference type="Proteomes" id="UP000235994"/>
    </source>
</evidence>
<accession>A0A2N8KPX9</accession>
<comment type="similarity">
    <text evidence="2">Belongs to the transketolase family.</text>
</comment>